<dbReference type="InterPro" id="IPR011051">
    <property type="entry name" value="RmlC_Cupin_sf"/>
</dbReference>
<evidence type="ECO:0000256" key="5">
    <source>
        <dbReference type="ARBA" id="ARBA00022605"/>
    </source>
</evidence>
<dbReference type="InterPro" id="IPR027496">
    <property type="entry name" value="ARD_euk"/>
</dbReference>
<dbReference type="HAMAP" id="MF_03154">
    <property type="entry name" value="Salvage_MtnD_euk"/>
    <property type="match status" value="1"/>
</dbReference>
<evidence type="ECO:0000256" key="13">
    <source>
        <dbReference type="SAM" id="MobiDB-lite"/>
    </source>
</evidence>
<accession>A0ABM3TQ67</accession>
<comment type="subunit">
    <text evidence="12">Monomer. Interacts with MMP14.</text>
</comment>
<comment type="caution">
    <text evidence="12">Lacks conserved residue(s) required for the propagation of feature annotation.</text>
</comment>
<reference evidence="15" key="1">
    <citation type="submission" date="2025-08" db="UniProtKB">
        <authorList>
            <consortium name="RefSeq"/>
        </authorList>
    </citation>
    <scope>IDENTIFICATION</scope>
</reference>
<evidence type="ECO:0000313" key="14">
    <source>
        <dbReference type="Proteomes" id="UP001652580"/>
    </source>
</evidence>
<dbReference type="CDD" id="cd02232">
    <property type="entry name" value="cupin_ARD"/>
    <property type="match status" value="1"/>
</dbReference>
<dbReference type="PANTHER" id="PTHR23418:SF0">
    <property type="entry name" value="ACIREDUCTONE DIOXYGENASE"/>
    <property type="match status" value="1"/>
</dbReference>
<proteinExistence type="inferred from homology"/>
<dbReference type="SUPFAM" id="SSF51182">
    <property type="entry name" value="RmlC-like cupins"/>
    <property type="match status" value="1"/>
</dbReference>
<organism evidence="14 15">
    <name type="scientific">Balaenoptera acutorostrata</name>
    <name type="common">Common minke whale</name>
    <name type="synonym">Balaena rostrata</name>
    <dbReference type="NCBI Taxonomy" id="9767"/>
    <lineage>
        <taxon>Eukaryota</taxon>
        <taxon>Metazoa</taxon>
        <taxon>Chordata</taxon>
        <taxon>Craniata</taxon>
        <taxon>Vertebrata</taxon>
        <taxon>Euteleostomi</taxon>
        <taxon>Mammalia</taxon>
        <taxon>Eutheria</taxon>
        <taxon>Laurasiatheria</taxon>
        <taxon>Artiodactyla</taxon>
        <taxon>Whippomorpha</taxon>
        <taxon>Cetacea</taxon>
        <taxon>Mysticeti</taxon>
        <taxon>Balaenopteridae</taxon>
        <taxon>Balaenoptera</taxon>
    </lineage>
</organism>
<evidence type="ECO:0000256" key="7">
    <source>
        <dbReference type="ARBA" id="ARBA00022964"/>
    </source>
</evidence>
<evidence type="ECO:0000256" key="12">
    <source>
        <dbReference type="HAMAP-Rule" id="MF_03154"/>
    </source>
</evidence>
<evidence type="ECO:0000256" key="1">
    <source>
        <dbReference type="ARBA" id="ARBA00000428"/>
    </source>
</evidence>
<evidence type="ECO:0000256" key="10">
    <source>
        <dbReference type="ARBA" id="ARBA00023167"/>
    </source>
</evidence>
<evidence type="ECO:0000256" key="11">
    <source>
        <dbReference type="ARBA" id="ARBA00023242"/>
    </source>
</evidence>
<protein>
    <recommendedName>
        <fullName evidence="12">Probable inactive acireductone dioxygenase</fullName>
    </recommendedName>
    <alternativeName>
        <fullName evidence="12">Membrane-type 1 matrix metalloproteinase cytoplasmic tail-binding protein 1</fullName>
        <shortName evidence="12">MTCBP-1</shortName>
    </alternativeName>
</protein>
<comment type="subcellular location">
    <subcellularLocation>
        <location evidence="12">Cytoplasm</location>
    </subcellularLocation>
    <subcellularLocation>
        <location evidence="12">Nucleus</location>
    </subcellularLocation>
    <subcellularLocation>
        <location evidence="12">Cell membrane</location>
        <topology evidence="12">Peripheral membrane protein</topology>
        <orientation evidence="12">Cytoplasmic side</orientation>
    </subcellularLocation>
    <text evidence="12">Localizes to the plasma membrane when complexed to MMP14.</text>
</comment>
<dbReference type="RefSeq" id="XP_057404248.1">
    <property type="nucleotide sequence ID" value="XM_057548265.1"/>
</dbReference>
<keyword evidence="4" id="KW-0533">Nickel</keyword>
<evidence type="ECO:0000256" key="9">
    <source>
        <dbReference type="ARBA" id="ARBA00023004"/>
    </source>
</evidence>
<comment type="catalytic activity">
    <reaction evidence="1">
        <text>1,2-dihydroxy-5-(methylsulfanyl)pent-1-en-3-one + O2 = 4-methylsulfanyl-2-oxobutanoate + formate + 2 H(+)</text>
        <dbReference type="Rhea" id="RHEA:24504"/>
        <dbReference type="ChEBI" id="CHEBI:15378"/>
        <dbReference type="ChEBI" id="CHEBI:15379"/>
        <dbReference type="ChEBI" id="CHEBI:15740"/>
        <dbReference type="ChEBI" id="CHEBI:16723"/>
        <dbReference type="ChEBI" id="CHEBI:49252"/>
        <dbReference type="EC" id="1.13.11.54"/>
    </reaction>
</comment>
<comment type="similarity">
    <text evidence="12">Belongs to the acireductone dioxygenase (ARD) family.</text>
</comment>
<keyword evidence="10" id="KW-0486">Methionine biosynthesis</keyword>
<keyword evidence="14" id="KW-1185">Reference proteome</keyword>
<comment type="caution">
    <text evidence="12">This enzyme lacks one or more conserved metal-binding sites. It may be non-functional.</text>
</comment>
<dbReference type="InterPro" id="IPR004313">
    <property type="entry name" value="ARD"/>
</dbReference>
<dbReference type="Pfam" id="PF03079">
    <property type="entry name" value="ARD"/>
    <property type="match status" value="1"/>
</dbReference>
<dbReference type="PANTHER" id="PTHR23418">
    <property type="entry name" value="ACIREDUCTONE DIOXYGENASE"/>
    <property type="match status" value="1"/>
</dbReference>
<keyword evidence="11 12" id="KW-0539">Nucleus</keyword>
<keyword evidence="9" id="KW-0408">Iron</keyword>
<dbReference type="Gene3D" id="2.60.120.10">
    <property type="entry name" value="Jelly Rolls"/>
    <property type="match status" value="1"/>
</dbReference>
<keyword evidence="12" id="KW-1003">Cell membrane</keyword>
<keyword evidence="12" id="KW-0472">Membrane</keyword>
<dbReference type="GeneID" id="103007455"/>
<comment type="cofactor">
    <cofactor evidence="2">
        <name>Fe(2+)</name>
        <dbReference type="ChEBI" id="CHEBI:29033"/>
    </cofactor>
</comment>
<keyword evidence="7" id="KW-0223">Dioxygenase</keyword>
<evidence type="ECO:0000256" key="2">
    <source>
        <dbReference type="ARBA" id="ARBA00001954"/>
    </source>
</evidence>
<dbReference type="InterPro" id="IPR014710">
    <property type="entry name" value="RmlC-like_jellyroll"/>
</dbReference>
<gene>
    <name evidence="15" type="primary">LOC103007455</name>
    <name evidence="12" type="synonym">ADI1</name>
    <name evidence="12" type="synonym">MTCBP1</name>
</gene>
<keyword evidence="8" id="KW-0560">Oxidoreductase</keyword>
<evidence type="ECO:0000313" key="15">
    <source>
        <dbReference type="RefSeq" id="XP_057404248.1"/>
    </source>
</evidence>
<keyword evidence="3 12" id="KW-0963">Cytoplasm</keyword>
<evidence type="ECO:0000256" key="4">
    <source>
        <dbReference type="ARBA" id="ARBA00022596"/>
    </source>
</evidence>
<evidence type="ECO:0000256" key="6">
    <source>
        <dbReference type="ARBA" id="ARBA00022723"/>
    </source>
</evidence>
<name>A0ABM3TQ67_BALAC</name>
<evidence type="ECO:0000256" key="3">
    <source>
        <dbReference type="ARBA" id="ARBA00022490"/>
    </source>
</evidence>
<evidence type="ECO:0000256" key="8">
    <source>
        <dbReference type="ARBA" id="ARBA00023002"/>
    </source>
</evidence>
<sequence>MKVCSSLTAQPPLATHPHRPTPPIFHTLPHFPELAMPSSRQAFGPAGLGPGGSAPGPATVQAWYTDDSADNPPWLHHAEPVRPVGLEQLRGLGVLYWKLDANEYENDPELEKIRKERNYSWMDITTIGRDKLPNYEAKIKMIYKEHLHLDDKIRFIWDGTGYSDVRDKEDRWIRIFMEKGDVIILPARIYHRFTLDEKKYEKATRLFVGDPVWTAYNRPADNFEAWRQNLEFLAQTAQRCPGASCTPAPLVKVPDVMAAENLSFSPCFCVIDLRLGSVVSGPVSAGTSSSDRVNFISPNAAI</sequence>
<comment type="function">
    <text evidence="12">Probable inactive acireductone dioxygenase.</text>
</comment>
<feature type="region of interest" description="Disordered" evidence="13">
    <location>
        <begin position="39"/>
        <end position="63"/>
    </location>
</feature>
<keyword evidence="6" id="KW-0479">Metal-binding</keyword>
<keyword evidence="5" id="KW-0028">Amino-acid biosynthesis</keyword>
<dbReference type="Proteomes" id="UP001652580">
    <property type="component" value="Chromosome 6"/>
</dbReference>